<evidence type="ECO:0000313" key="7">
    <source>
        <dbReference type="EMBL" id="SHK78951.1"/>
    </source>
</evidence>
<dbReference type="GO" id="GO:0097367">
    <property type="term" value="F:carbohydrate derivative binding"/>
    <property type="evidence" value="ECO:0007669"/>
    <property type="project" value="InterPro"/>
</dbReference>
<reference evidence="6 8" key="1">
    <citation type="submission" date="2016-02" db="EMBL/GenBank/DDBJ databases">
        <title>Draft genome sequence for Clostridium paradoxum JW-YL-7.</title>
        <authorList>
            <person name="Utturkar S.M."/>
            <person name="Lancaster A."/>
            <person name="Poole F.L."/>
            <person name="Adams M.W."/>
            <person name="Brown S.D."/>
        </authorList>
    </citation>
    <scope>NUCLEOTIDE SEQUENCE [LARGE SCALE GENOMIC DNA]</scope>
    <source>
        <strain evidence="6 8">JW-YL-7</strain>
    </source>
</reference>
<evidence type="ECO:0000313" key="9">
    <source>
        <dbReference type="Proteomes" id="UP000323392"/>
    </source>
</evidence>
<dbReference type="PROSITE" id="PS51464">
    <property type="entry name" value="SIS"/>
    <property type="match status" value="1"/>
</dbReference>
<dbReference type="Pfam" id="PF01380">
    <property type="entry name" value="SIS"/>
    <property type="match status" value="1"/>
</dbReference>
<dbReference type="SUPFAM" id="SSF46689">
    <property type="entry name" value="Homeodomain-like"/>
    <property type="match status" value="1"/>
</dbReference>
<evidence type="ECO:0000256" key="1">
    <source>
        <dbReference type="ARBA" id="ARBA00023015"/>
    </source>
</evidence>
<dbReference type="PANTHER" id="PTHR30514">
    <property type="entry name" value="GLUCOKINASE"/>
    <property type="match status" value="1"/>
</dbReference>
<keyword evidence="3" id="KW-0804">Transcription</keyword>
<evidence type="ECO:0000256" key="2">
    <source>
        <dbReference type="ARBA" id="ARBA00023125"/>
    </source>
</evidence>
<dbReference type="InterPro" id="IPR047640">
    <property type="entry name" value="RpiR-like"/>
</dbReference>
<dbReference type="PATRIC" id="fig|1121328.3.peg.961"/>
<dbReference type="SUPFAM" id="SSF53697">
    <property type="entry name" value="SIS domain"/>
    <property type="match status" value="1"/>
</dbReference>
<dbReference type="Gene3D" id="3.40.50.10490">
    <property type="entry name" value="Glucose-6-phosphate isomerase like protein, domain 1"/>
    <property type="match status" value="1"/>
</dbReference>
<dbReference type="GO" id="GO:0003677">
    <property type="term" value="F:DNA binding"/>
    <property type="evidence" value="ECO:0007669"/>
    <property type="project" value="UniProtKB-KW"/>
</dbReference>
<dbReference type="RefSeq" id="WP_066069800.1">
    <property type="nucleotide sequence ID" value="NZ_FRBG01000005.1"/>
</dbReference>
<dbReference type="OrthoDB" id="2930at2"/>
<dbReference type="InterPro" id="IPR001347">
    <property type="entry name" value="SIS_dom"/>
</dbReference>
<keyword evidence="2" id="KW-0238">DNA-binding</keyword>
<dbReference type="AlphaFoldDB" id="A0A150FS72"/>
<evidence type="ECO:0000313" key="6">
    <source>
        <dbReference type="EMBL" id="KXZ39880.1"/>
    </source>
</evidence>
<evidence type="ECO:0000256" key="3">
    <source>
        <dbReference type="ARBA" id="ARBA00023163"/>
    </source>
</evidence>
<dbReference type="Gene3D" id="1.10.10.10">
    <property type="entry name" value="Winged helix-like DNA-binding domain superfamily/Winged helix DNA-binding domain"/>
    <property type="match status" value="1"/>
</dbReference>
<dbReference type="PANTHER" id="PTHR30514:SF18">
    <property type="entry name" value="RPIR-FAMILY TRANSCRIPTIONAL REGULATOR"/>
    <property type="match status" value="1"/>
</dbReference>
<evidence type="ECO:0000313" key="8">
    <source>
        <dbReference type="Proteomes" id="UP000092605"/>
    </source>
</evidence>
<dbReference type="EMBL" id="FRBG01000005">
    <property type="protein sequence ID" value="SHK78951.1"/>
    <property type="molecule type" value="Genomic_DNA"/>
</dbReference>
<feature type="domain" description="SIS" evidence="5">
    <location>
        <begin position="128"/>
        <end position="266"/>
    </location>
</feature>
<dbReference type="GO" id="GO:0003700">
    <property type="term" value="F:DNA-binding transcription factor activity"/>
    <property type="evidence" value="ECO:0007669"/>
    <property type="project" value="InterPro"/>
</dbReference>
<name>A0A150FS72_CLOPD</name>
<dbReference type="PROSITE" id="PS51071">
    <property type="entry name" value="HTH_RPIR"/>
    <property type="match status" value="1"/>
</dbReference>
<evidence type="ECO:0000259" key="5">
    <source>
        <dbReference type="PROSITE" id="PS51464"/>
    </source>
</evidence>
<keyword evidence="9" id="KW-1185">Reference proteome</keyword>
<reference evidence="7 9" key="2">
    <citation type="submission" date="2016-11" db="EMBL/GenBank/DDBJ databases">
        <authorList>
            <person name="Varghese N."/>
            <person name="Submissions S."/>
        </authorList>
    </citation>
    <scope>NUCLEOTIDE SEQUENCE [LARGE SCALE GENOMIC DNA]</scope>
    <source>
        <strain evidence="7 9">DSM 7308</strain>
    </source>
</reference>
<dbReference type="CDD" id="cd05013">
    <property type="entry name" value="SIS_RpiR"/>
    <property type="match status" value="1"/>
</dbReference>
<keyword evidence="1" id="KW-0805">Transcription regulation</keyword>
<dbReference type="EMBL" id="LSFY01000001">
    <property type="protein sequence ID" value="KXZ39880.1"/>
    <property type="molecule type" value="Genomic_DNA"/>
</dbReference>
<organism evidence="6 8">
    <name type="scientific">Alkalithermobacter thermoalcaliphilus JW-YL-7 = DSM 7308</name>
    <dbReference type="NCBI Taxonomy" id="1121328"/>
    <lineage>
        <taxon>Bacteria</taxon>
        <taxon>Bacillati</taxon>
        <taxon>Bacillota</taxon>
        <taxon>Clostridia</taxon>
        <taxon>Peptostreptococcales</taxon>
        <taxon>Tepidibacteraceae</taxon>
        <taxon>Alkalithermobacter</taxon>
    </lineage>
</organism>
<dbReference type="STRING" id="1121328.JWYL7_0955"/>
<protein>
    <submittedName>
        <fullName evidence="6">Transcriptional regulator, RpiR family</fullName>
    </submittedName>
</protein>
<proteinExistence type="predicted"/>
<dbReference type="InterPro" id="IPR046348">
    <property type="entry name" value="SIS_dom_sf"/>
</dbReference>
<dbReference type="InterPro" id="IPR036388">
    <property type="entry name" value="WH-like_DNA-bd_sf"/>
</dbReference>
<dbReference type="Proteomes" id="UP000092605">
    <property type="component" value="Unassembled WGS sequence"/>
</dbReference>
<gene>
    <name evidence="6" type="ORF">JWYL7_0955</name>
    <name evidence="7" type="ORF">SAMN05661008_00898</name>
</gene>
<dbReference type="Pfam" id="PF01418">
    <property type="entry name" value="HTH_6"/>
    <property type="match status" value="1"/>
</dbReference>
<dbReference type="InterPro" id="IPR035472">
    <property type="entry name" value="RpiR-like_SIS"/>
</dbReference>
<dbReference type="GO" id="GO:1901135">
    <property type="term" value="P:carbohydrate derivative metabolic process"/>
    <property type="evidence" value="ECO:0007669"/>
    <property type="project" value="InterPro"/>
</dbReference>
<accession>A0A150FS72</accession>
<sequence>MLENKNDLIFTIKQKFSQLSKGQKLIAQFILENYDKAAFMTACKLGETVGVSESTVVRFANALGFDGYPKLQKALQELIKTKLTTVQRVEMSKEYSDDWNILRKVLKSDIENIKGTLDEIDINSFQYLVNQTLNARRIYIVGLRSSTAIAEYLGFYLNLILDNVKVVGYGISDLFEQILNVGKDDLVIGISFPRYSKKTLELFKYAKGQGATLVSLTDSVLSPIATLSDETIIIKSNMASFVDSLVAPLSFANALIIAVGMRKKDEITKYFDKLEYIWKEYSIYDEK</sequence>
<dbReference type="InterPro" id="IPR000281">
    <property type="entry name" value="HTH_RpiR"/>
</dbReference>
<comment type="caution">
    <text evidence="6">The sequence shown here is derived from an EMBL/GenBank/DDBJ whole genome shotgun (WGS) entry which is preliminary data.</text>
</comment>
<feature type="domain" description="HTH rpiR-type" evidence="4">
    <location>
        <begin position="6"/>
        <end position="82"/>
    </location>
</feature>
<dbReference type="InterPro" id="IPR009057">
    <property type="entry name" value="Homeodomain-like_sf"/>
</dbReference>
<dbReference type="Proteomes" id="UP000323392">
    <property type="component" value="Unassembled WGS sequence"/>
</dbReference>
<evidence type="ECO:0000259" key="4">
    <source>
        <dbReference type="PROSITE" id="PS51071"/>
    </source>
</evidence>